<evidence type="ECO:0000259" key="2">
    <source>
        <dbReference type="Pfam" id="PF13020"/>
    </source>
</evidence>
<feature type="domain" description="Protein NO VEIN C-terminal" evidence="2">
    <location>
        <begin position="257"/>
        <end position="331"/>
    </location>
</feature>
<name>A0ABV3EPR2_9ACTN</name>
<gene>
    <name evidence="3" type="ORF">AB0D95_13100</name>
</gene>
<evidence type="ECO:0000313" key="4">
    <source>
        <dbReference type="Proteomes" id="UP001551584"/>
    </source>
</evidence>
<dbReference type="Pfam" id="PF13020">
    <property type="entry name" value="NOV_C"/>
    <property type="match status" value="1"/>
</dbReference>
<sequence length="373" mass="40947">MNDALARVMDLQLRYTWRATPEMERRGVIVREEIPRALAPHREAMAGTLGVPVERVRIEGADGAGRKSRVPWVRVCDPERSPSAMNGWYVVLLFSGDGARVYLALMQGTTYWTGTELRSRSSEELTARVNWAHPHVVEAAEDRAGMLRRIDLAGGKLGRSYELGVVVALGYRRDALPGTDAFVDDLLFMTGLLRRVYAAESEATYVPGDPVPEVLDAEVSADRAAGRGAVGTRPASATRSGQGFLLSAVERRVIEAHSVAMATEHFAAQGWTVEDVGARRPYDLHLTRGDEELHVEVKGTTSLGQEVVLTRAEVEVQRAFAPHNALVVVHSIRLDRSGAEVTAEGGVLHCTSPWVMEQPDLTPISYRYRTDLA</sequence>
<dbReference type="Gene3D" id="3.30.920.90">
    <property type="match status" value="1"/>
</dbReference>
<evidence type="ECO:0000259" key="1">
    <source>
        <dbReference type="Pfam" id="PF12102"/>
    </source>
</evidence>
<accession>A0ABV3EPR2</accession>
<feature type="domain" description="Type IV methyl-directed restriction enzyme EcoKMcrB subunit DNA-binding" evidence="1">
    <location>
        <begin position="30"/>
        <end position="195"/>
    </location>
</feature>
<dbReference type="InterPro" id="IPR024975">
    <property type="entry name" value="NOV_C"/>
</dbReference>
<dbReference type="Proteomes" id="UP001551584">
    <property type="component" value="Unassembled WGS sequence"/>
</dbReference>
<dbReference type="Pfam" id="PF12102">
    <property type="entry name" value="MrcB_N"/>
    <property type="match status" value="1"/>
</dbReference>
<proteinExistence type="predicted"/>
<organism evidence="3 4">
    <name type="scientific">Streptomyces chilikensis</name>
    <dbReference type="NCBI Taxonomy" id="1194079"/>
    <lineage>
        <taxon>Bacteria</taxon>
        <taxon>Bacillati</taxon>
        <taxon>Actinomycetota</taxon>
        <taxon>Actinomycetes</taxon>
        <taxon>Kitasatosporales</taxon>
        <taxon>Streptomycetaceae</taxon>
        <taxon>Streptomyces</taxon>
    </lineage>
</organism>
<keyword evidence="4" id="KW-1185">Reference proteome</keyword>
<dbReference type="RefSeq" id="WP_359271961.1">
    <property type="nucleotide sequence ID" value="NZ_JBEZNA010000024.1"/>
</dbReference>
<dbReference type="EMBL" id="JBEZNA010000024">
    <property type="protein sequence ID" value="MEU9578187.1"/>
    <property type="molecule type" value="Genomic_DNA"/>
</dbReference>
<comment type="caution">
    <text evidence="3">The sequence shown here is derived from an EMBL/GenBank/DDBJ whole genome shotgun (WGS) entry which is preliminary data.</text>
</comment>
<dbReference type="InterPro" id="IPR021961">
    <property type="entry name" value="McrB_DNA-bd"/>
</dbReference>
<reference evidence="3 4" key="1">
    <citation type="submission" date="2024-06" db="EMBL/GenBank/DDBJ databases">
        <title>The Natural Products Discovery Center: Release of the First 8490 Sequenced Strains for Exploring Actinobacteria Biosynthetic Diversity.</title>
        <authorList>
            <person name="Kalkreuter E."/>
            <person name="Kautsar S.A."/>
            <person name="Yang D."/>
            <person name="Bader C.D."/>
            <person name="Teijaro C.N."/>
            <person name="Fluegel L."/>
            <person name="Davis C.M."/>
            <person name="Simpson J.R."/>
            <person name="Lauterbach L."/>
            <person name="Steele A.D."/>
            <person name="Gui C."/>
            <person name="Meng S."/>
            <person name="Li G."/>
            <person name="Viehrig K."/>
            <person name="Ye F."/>
            <person name="Su P."/>
            <person name="Kiefer A.F."/>
            <person name="Nichols A."/>
            <person name="Cepeda A.J."/>
            <person name="Yan W."/>
            <person name="Fan B."/>
            <person name="Jiang Y."/>
            <person name="Adhikari A."/>
            <person name="Zheng C.-J."/>
            <person name="Schuster L."/>
            <person name="Cowan T.M."/>
            <person name="Smanski M.J."/>
            <person name="Chevrette M.G."/>
            <person name="De Carvalho L.P.S."/>
            <person name="Shen B."/>
        </authorList>
    </citation>
    <scope>NUCLEOTIDE SEQUENCE [LARGE SCALE GENOMIC DNA]</scope>
    <source>
        <strain evidence="3 4">NPDC048117</strain>
    </source>
</reference>
<evidence type="ECO:0000313" key="3">
    <source>
        <dbReference type="EMBL" id="MEU9578187.1"/>
    </source>
</evidence>
<protein>
    <submittedName>
        <fullName evidence="3">DUF3578 domain-containing protein</fullName>
    </submittedName>
</protein>